<dbReference type="Proteomes" id="UP000000347">
    <property type="component" value="Chromosome"/>
</dbReference>
<dbReference type="NCBIfam" id="NF004471">
    <property type="entry name" value="PRK05803.1"/>
    <property type="match status" value="1"/>
</dbReference>
<organism evidence="9 10">
    <name type="scientific">Caldicellulosiruptor obsidiansis (strain ATCC BAA-2073 / JCM 16842 / OB47)</name>
    <dbReference type="NCBI Taxonomy" id="608506"/>
    <lineage>
        <taxon>Bacteria</taxon>
        <taxon>Bacillati</taxon>
        <taxon>Bacillota</taxon>
        <taxon>Bacillota incertae sedis</taxon>
        <taxon>Caldicellulosiruptorales</taxon>
        <taxon>Caldicellulosiruptoraceae</taxon>
        <taxon>Caldicellulosiruptor</taxon>
    </lineage>
</organism>
<evidence type="ECO:0000256" key="6">
    <source>
        <dbReference type="RuleBase" id="RU362124"/>
    </source>
</evidence>
<dbReference type="NCBIfam" id="TIGR02846">
    <property type="entry name" value="spore_sigmaK"/>
    <property type="match status" value="1"/>
</dbReference>
<dbReference type="GO" id="GO:0016987">
    <property type="term" value="F:sigma factor activity"/>
    <property type="evidence" value="ECO:0007669"/>
    <property type="project" value="UniProtKB-KW"/>
</dbReference>
<keyword evidence="10" id="KW-1185">Reference proteome</keyword>
<dbReference type="PANTHER" id="PTHR30376:SF3">
    <property type="entry name" value="RNA POLYMERASE SIGMA FACTOR RPOH"/>
    <property type="match status" value="1"/>
</dbReference>
<dbReference type="PROSITE" id="PS00715">
    <property type="entry name" value="SIGMA70_1"/>
    <property type="match status" value="1"/>
</dbReference>
<dbReference type="STRING" id="608506.COB47_0678"/>
<keyword evidence="2 6" id="KW-0805">Transcription regulation</keyword>
<dbReference type="PROSITE" id="PS00716">
    <property type="entry name" value="SIGMA70_2"/>
    <property type="match status" value="1"/>
</dbReference>
<dbReference type="KEGG" id="cob:COB47_0678"/>
<dbReference type="AlphaFoldDB" id="D9TJ09"/>
<gene>
    <name evidence="9" type="ordered locus">COB47_0678</name>
</gene>
<accession>D9TJ09</accession>
<dbReference type="PANTHER" id="PTHR30376">
    <property type="entry name" value="SIGMA FACTOR RPOH HEAT SHOCK RELATED"/>
    <property type="match status" value="1"/>
</dbReference>
<dbReference type="Gene3D" id="1.20.120.1810">
    <property type="match status" value="1"/>
</dbReference>
<keyword evidence="4 6" id="KW-0238">DNA-binding</keyword>
<dbReference type="InterPro" id="IPR000943">
    <property type="entry name" value="RNA_pol_sigma70"/>
</dbReference>
<dbReference type="PRINTS" id="PR00046">
    <property type="entry name" value="SIGMA70FCT"/>
</dbReference>
<dbReference type="InterPro" id="IPR013325">
    <property type="entry name" value="RNA_pol_sigma_r2"/>
</dbReference>
<evidence type="ECO:0000256" key="2">
    <source>
        <dbReference type="ARBA" id="ARBA00023015"/>
    </source>
</evidence>
<dbReference type="InterPro" id="IPR007630">
    <property type="entry name" value="RNA_pol_sigma70_r4"/>
</dbReference>
<dbReference type="SUPFAM" id="SSF88946">
    <property type="entry name" value="Sigma2 domain of RNA polymerase sigma factors"/>
    <property type="match status" value="1"/>
</dbReference>
<dbReference type="InterPro" id="IPR014284">
    <property type="entry name" value="RNA_pol_sigma-70_dom"/>
</dbReference>
<dbReference type="HOGENOM" id="CLU_014793_8_7_9"/>
<comment type="similarity">
    <text evidence="1 6">Belongs to the sigma-70 factor family.</text>
</comment>
<dbReference type="SUPFAM" id="SSF88659">
    <property type="entry name" value="Sigma3 and sigma4 domains of RNA polymerase sigma factors"/>
    <property type="match status" value="1"/>
</dbReference>
<dbReference type="PIRSF" id="PIRSF000770">
    <property type="entry name" value="RNA_pol_sigma-SigE/K"/>
    <property type="match status" value="1"/>
</dbReference>
<dbReference type="Gene3D" id="1.10.10.10">
    <property type="entry name" value="Winged helix-like DNA-binding domain superfamily/Winged helix DNA-binding domain"/>
    <property type="match status" value="1"/>
</dbReference>
<feature type="domain" description="RNA polymerase sigma-70" evidence="8">
    <location>
        <begin position="205"/>
        <end position="231"/>
    </location>
</feature>
<dbReference type="EMBL" id="CP002164">
    <property type="protein sequence ID" value="ADL41991.1"/>
    <property type="molecule type" value="Genomic_DNA"/>
</dbReference>
<name>D9TJ09_CALOO</name>
<dbReference type="InterPro" id="IPR013324">
    <property type="entry name" value="RNA_pol_sigma_r3/r4-like"/>
</dbReference>
<dbReference type="eggNOG" id="COG1191">
    <property type="taxonomic scope" value="Bacteria"/>
</dbReference>
<proteinExistence type="inferred from homology"/>
<dbReference type="NCBIfam" id="TIGR02937">
    <property type="entry name" value="sigma70-ECF"/>
    <property type="match status" value="1"/>
</dbReference>
<sequence length="242" mass="27627">MQQNGGMSINYMLTLKSVAGLLPMFYIENQSSFPQPMSSEEEEMYLNKMWEGCKEARNILVEKNLRLVAHIAKKYTFSFPNLTDDIISVGTIGLIKAIETYSKDKSTKLSTYAAKCIENEILMYLRQNKKFLSQLSLENPIGSDKDGNEITLMDVLQNDQDDIDEQVDLKIQIKNLLKKLDKILKGREKKIIELRYGLKNGIERTQMEVASLLGISRSYVSRIEKKALKKLYGELQNLGDGI</sequence>
<evidence type="ECO:0000256" key="5">
    <source>
        <dbReference type="ARBA" id="ARBA00023163"/>
    </source>
</evidence>
<dbReference type="GO" id="GO:0006352">
    <property type="term" value="P:DNA-templated transcription initiation"/>
    <property type="evidence" value="ECO:0007669"/>
    <property type="project" value="InterPro"/>
</dbReference>
<evidence type="ECO:0000256" key="3">
    <source>
        <dbReference type="ARBA" id="ARBA00023082"/>
    </source>
</evidence>
<evidence type="ECO:0000313" key="10">
    <source>
        <dbReference type="Proteomes" id="UP000000347"/>
    </source>
</evidence>
<dbReference type="CDD" id="cd06171">
    <property type="entry name" value="Sigma70_r4"/>
    <property type="match status" value="1"/>
</dbReference>
<feature type="domain" description="RNA polymerase sigma-70" evidence="7">
    <location>
        <begin position="85"/>
        <end position="98"/>
    </location>
</feature>
<comment type="function">
    <text evidence="6">Sigma factors are initiation factors that promote the attachment of RNA polymerase to specific initiation sites and are then released.</text>
</comment>
<dbReference type="Pfam" id="PF04545">
    <property type="entry name" value="Sigma70_r4"/>
    <property type="match status" value="1"/>
</dbReference>
<evidence type="ECO:0000256" key="1">
    <source>
        <dbReference type="ARBA" id="ARBA00007788"/>
    </source>
</evidence>
<evidence type="ECO:0000259" key="7">
    <source>
        <dbReference type="PROSITE" id="PS00715"/>
    </source>
</evidence>
<dbReference type="InterPro" id="IPR014209">
    <property type="entry name" value="RNA_pol_sigma-K"/>
</dbReference>
<keyword evidence="5 6" id="KW-0804">Transcription</keyword>
<evidence type="ECO:0000259" key="8">
    <source>
        <dbReference type="PROSITE" id="PS00716"/>
    </source>
</evidence>
<dbReference type="GO" id="GO:0003677">
    <property type="term" value="F:DNA binding"/>
    <property type="evidence" value="ECO:0007669"/>
    <property type="project" value="UniProtKB-KW"/>
</dbReference>
<reference evidence="9 10" key="1">
    <citation type="journal article" date="2010" name="J. Bacteriol.">
        <title>Complete genome sequence of the cellulolytic thermophile Caldicellulosiruptor obsidiansis OB47T.</title>
        <authorList>
            <person name="Elkins J.G."/>
            <person name="Lochner A."/>
            <person name="Hamilton-Brehm S.D."/>
            <person name="Davenport K.W."/>
            <person name="Podar M."/>
            <person name="Brown S.D."/>
            <person name="Land M.L."/>
            <person name="Hauser L.J."/>
            <person name="Klingeman D.M."/>
            <person name="Raman B."/>
            <person name="Goodwin L.A."/>
            <person name="Tapia R."/>
            <person name="Meincke L.J."/>
            <person name="Detter J.C."/>
            <person name="Bruce D.C."/>
            <person name="Han C.S."/>
            <person name="Palumbo A.V."/>
            <person name="Cottingham R.W."/>
            <person name="Keller M."/>
            <person name="Graham D.E."/>
        </authorList>
    </citation>
    <scope>NUCLEOTIDE SEQUENCE [LARGE SCALE GENOMIC DNA]</scope>
    <source>
        <strain evidence="10">ATCC BAA-2073 / strain OB47</strain>
    </source>
</reference>
<dbReference type="InterPro" id="IPR050813">
    <property type="entry name" value="Sigma-70_Factor"/>
</dbReference>
<evidence type="ECO:0000256" key="4">
    <source>
        <dbReference type="ARBA" id="ARBA00023125"/>
    </source>
</evidence>
<dbReference type="InterPro" id="IPR036388">
    <property type="entry name" value="WH-like_DNA-bd_sf"/>
</dbReference>
<dbReference type="Pfam" id="PF04542">
    <property type="entry name" value="Sigma70_r2"/>
    <property type="match status" value="1"/>
</dbReference>
<dbReference type="InterPro" id="IPR007627">
    <property type="entry name" value="RNA_pol_sigma70_r2"/>
</dbReference>
<protein>
    <recommendedName>
        <fullName evidence="6">RNA polymerase sigma factor</fullName>
    </recommendedName>
</protein>
<keyword evidence="3 6" id="KW-0731">Sigma factor</keyword>
<evidence type="ECO:0000313" key="9">
    <source>
        <dbReference type="EMBL" id="ADL41991.1"/>
    </source>
</evidence>